<dbReference type="EMBL" id="CP036272">
    <property type="protein sequence ID" value="QDT57697.1"/>
    <property type="molecule type" value="Genomic_DNA"/>
</dbReference>
<dbReference type="PANTHER" id="PTHR13325:SF3">
    <property type="entry name" value="MEMBRANE-BOUND TRANSCRIPTION FACTOR SITE-2 PROTEASE"/>
    <property type="match status" value="1"/>
</dbReference>
<feature type="region of interest" description="Disordered" evidence="2">
    <location>
        <begin position="571"/>
        <end position="598"/>
    </location>
</feature>
<sequence length="748" mass="84233">MTTLAESLISSSSRPLTVRRRPDLVSSRHRYQGASYWVIKEPVGLQYYRFHDEEFFILNMLDGHVSLQQIKDGFEQRFAPQKITFGDLQQFIGMLHRSGLVISNSPGQGKALRTRGRTKKNKEMMGKVANVFALRFRGFDPERILNAMLPWIGWIFTVPALFGFIGLFTAASMLLATQYDTVYARLPTFQQFFAADRWLILAATMGIVKVLHEFGHGLSCKKFGGECHEIGFMLLVFTPCLYCNVSDSWMLPNKWKRVWIGAGGIYVEMILASLAAFVWFFTKSGTTINDLCLNMMFLNVVSTVLVNGNPLLRFDGYYILMDLLEIPNLRQKSTEVLKRWFQSTCLGLELQDDPFLPTRGRLWFAMFTIASVIYRWVVVFSICWFVIKVLEPYGLEVIGRVVALIGFSGLVAQPVIQTWKFCRTPGRLSKVKRFNVAVSLAIAASVVAAVVYIPFPHHVDCAFEIRPTESGRVYAGTNGQIISTVQPGDQVIADETVIAELRNRDLEMQMRDLEIEEKMARSQLEKLKQRIFTDPALAAELETQGEIIESIEHRKALLQEEADRLKIKAPISGTVIPPPNRPAPKDDRGQLDTWHGSPLDKRNRGALLSSEDLLCEIGNADDFEAILAVDEGDVQLVSAGQLVDLKLDSRRMQTFSGEIVDKSVQPLSNISSSMTSQTGGDLQTEIDPTTGQVKARNVTYQARVPLKDIAGEMPLKPGFRGSAKIHVAPKSLWQRLWRVITKTFNFDL</sequence>
<keyword evidence="4" id="KW-0645">Protease</keyword>
<keyword evidence="4" id="KW-0378">Hydrolase</keyword>
<name>A0A517SNJ4_9BACT</name>
<feature type="transmembrane region" description="Helical" evidence="3">
    <location>
        <begin position="393"/>
        <end position="413"/>
    </location>
</feature>
<keyword evidence="3" id="KW-1133">Transmembrane helix</keyword>
<feature type="transmembrane region" description="Helical" evidence="3">
    <location>
        <begin position="258"/>
        <end position="281"/>
    </location>
</feature>
<dbReference type="RefSeq" id="WP_145268342.1">
    <property type="nucleotide sequence ID" value="NZ_CP036272.1"/>
</dbReference>
<accession>A0A517SNJ4</accession>
<dbReference type="GO" id="GO:0016020">
    <property type="term" value="C:membrane"/>
    <property type="evidence" value="ECO:0007669"/>
    <property type="project" value="InterPro"/>
</dbReference>
<dbReference type="OrthoDB" id="9759690at2"/>
<evidence type="ECO:0000256" key="3">
    <source>
        <dbReference type="SAM" id="Phobius"/>
    </source>
</evidence>
<evidence type="ECO:0000256" key="1">
    <source>
        <dbReference type="SAM" id="Coils"/>
    </source>
</evidence>
<dbReference type="Proteomes" id="UP000315003">
    <property type="component" value="Chromosome"/>
</dbReference>
<keyword evidence="1" id="KW-0175">Coiled coil</keyword>
<feature type="transmembrane region" description="Helical" evidence="3">
    <location>
        <begin position="151"/>
        <end position="177"/>
    </location>
</feature>
<gene>
    <name evidence="4" type="primary">yydH</name>
    <name evidence="4" type="ORF">SV7mr_01810</name>
</gene>
<feature type="transmembrane region" description="Helical" evidence="3">
    <location>
        <begin position="293"/>
        <end position="312"/>
    </location>
</feature>
<proteinExistence type="predicted"/>
<dbReference type="PANTHER" id="PTHR13325">
    <property type="entry name" value="PROTEASE M50 MEMBRANE-BOUND TRANSCRIPTION FACTOR SITE 2 PROTEASE"/>
    <property type="match status" value="1"/>
</dbReference>
<protein>
    <submittedName>
        <fullName evidence="4">Peptide zinc metalloprotease protein YydH</fullName>
    </submittedName>
</protein>
<keyword evidence="5" id="KW-1185">Reference proteome</keyword>
<keyword evidence="3" id="KW-0472">Membrane</keyword>
<evidence type="ECO:0000256" key="2">
    <source>
        <dbReference type="SAM" id="MobiDB-lite"/>
    </source>
</evidence>
<keyword evidence="4" id="KW-0482">Metalloprotease</keyword>
<feature type="transmembrane region" description="Helical" evidence="3">
    <location>
        <begin position="434"/>
        <end position="455"/>
    </location>
</feature>
<dbReference type="Gene3D" id="2.40.30.170">
    <property type="match status" value="1"/>
</dbReference>
<keyword evidence="3" id="KW-0812">Transmembrane</keyword>
<evidence type="ECO:0000313" key="5">
    <source>
        <dbReference type="Proteomes" id="UP000315003"/>
    </source>
</evidence>
<dbReference type="GO" id="GO:0004222">
    <property type="term" value="F:metalloendopeptidase activity"/>
    <property type="evidence" value="ECO:0007669"/>
    <property type="project" value="InterPro"/>
</dbReference>
<dbReference type="AlphaFoldDB" id="A0A517SNJ4"/>
<feature type="coiled-coil region" evidence="1">
    <location>
        <begin position="496"/>
        <end position="568"/>
    </location>
</feature>
<feature type="transmembrane region" description="Helical" evidence="3">
    <location>
        <begin position="362"/>
        <end position="387"/>
    </location>
</feature>
<dbReference type="InterPro" id="IPR001193">
    <property type="entry name" value="MBTPS2"/>
</dbReference>
<evidence type="ECO:0000313" key="4">
    <source>
        <dbReference type="EMBL" id="QDT57697.1"/>
    </source>
</evidence>
<dbReference type="GO" id="GO:0005737">
    <property type="term" value="C:cytoplasm"/>
    <property type="evidence" value="ECO:0007669"/>
    <property type="project" value="TreeGrafter"/>
</dbReference>
<dbReference type="GO" id="GO:0031293">
    <property type="term" value="P:membrane protein intracellular domain proteolysis"/>
    <property type="evidence" value="ECO:0007669"/>
    <property type="project" value="TreeGrafter"/>
</dbReference>
<organism evidence="4 5">
    <name type="scientific">Stieleria bergensis</name>
    <dbReference type="NCBI Taxonomy" id="2528025"/>
    <lineage>
        <taxon>Bacteria</taxon>
        <taxon>Pseudomonadati</taxon>
        <taxon>Planctomycetota</taxon>
        <taxon>Planctomycetia</taxon>
        <taxon>Pirellulales</taxon>
        <taxon>Pirellulaceae</taxon>
        <taxon>Stieleria</taxon>
    </lineage>
</organism>
<reference evidence="4 5" key="1">
    <citation type="submission" date="2019-02" db="EMBL/GenBank/DDBJ databases">
        <title>Deep-cultivation of Planctomycetes and their phenomic and genomic characterization uncovers novel biology.</title>
        <authorList>
            <person name="Wiegand S."/>
            <person name="Jogler M."/>
            <person name="Boedeker C."/>
            <person name="Pinto D."/>
            <person name="Vollmers J."/>
            <person name="Rivas-Marin E."/>
            <person name="Kohn T."/>
            <person name="Peeters S.H."/>
            <person name="Heuer A."/>
            <person name="Rast P."/>
            <person name="Oberbeckmann S."/>
            <person name="Bunk B."/>
            <person name="Jeske O."/>
            <person name="Meyerdierks A."/>
            <person name="Storesund J.E."/>
            <person name="Kallscheuer N."/>
            <person name="Luecker S."/>
            <person name="Lage O.M."/>
            <person name="Pohl T."/>
            <person name="Merkel B.J."/>
            <person name="Hornburger P."/>
            <person name="Mueller R.-W."/>
            <person name="Bruemmer F."/>
            <person name="Labrenz M."/>
            <person name="Spormann A.M."/>
            <person name="Op den Camp H."/>
            <person name="Overmann J."/>
            <person name="Amann R."/>
            <person name="Jetten M.S.M."/>
            <person name="Mascher T."/>
            <person name="Medema M.H."/>
            <person name="Devos D.P."/>
            <person name="Kaster A.-K."/>
            <person name="Ovreas L."/>
            <person name="Rohde M."/>
            <person name="Galperin M.Y."/>
            <person name="Jogler C."/>
        </authorList>
    </citation>
    <scope>NUCLEOTIDE SEQUENCE [LARGE SCALE GENOMIC DNA]</scope>
    <source>
        <strain evidence="4 5">SV_7m_r</strain>
    </source>
</reference>